<keyword evidence="7 11" id="KW-0464">Manganese</keyword>
<dbReference type="PRINTS" id="PR00732">
    <property type="entry name" value="GLHYDRLASE4"/>
</dbReference>
<evidence type="ECO:0000313" key="15">
    <source>
        <dbReference type="EMBL" id="CUN52243.1"/>
    </source>
</evidence>
<dbReference type="Pfam" id="PF02056">
    <property type="entry name" value="Glyco_hydro_4"/>
    <property type="match status" value="1"/>
</dbReference>
<dbReference type="NCBIfam" id="NF011657">
    <property type="entry name" value="PRK15076.1"/>
    <property type="match status" value="1"/>
</dbReference>
<keyword evidence="11" id="KW-0408">Iron</keyword>
<dbReference type="EC" id="3.2.1.22" evidence="15"/>
<evidence type="ECO:0000256" key="10">
    <source>
        <dbReference type="PIRSR" id="PIRSR601088-2"/>
    </source>
</evidence>
<evidence type="ECO:0000256" key="2">
    <source>
        <dbReference type="ARBA" id="ARBA00010141"/>
    </source>
</evidence>
<dbReference type="GO" id="GO:0004557">
    <property type="term" value="F:alpha-galactosidase activity"/>
    <property type="evidence" value="ECO:0007669"/>
    <property type="project" value="UniProtKB-EC"/>
</dbReference>
<evidence type="ECO:0000256" key="6">
    <source>
        <dbReference type="ARBA" id="ARBA00023027"/>
    </source>
</evidence>
<dbReference type="PANTHER" id="PTHR32092:SF6">
    <property type="entry name" value="ALPHA-GALACTOSIDASE"/>
    <property type="match status" value="1"/>
</dbReference>
<dbReference type="InterPro" id="IPR053715">
    <property type="entry name" value="GH4_Enzyme_sf"/>
</dbReference>
<evidence type="ECO:0000256" key="13">
    <source>
        <dbReference type="RuleBase" id="RU361152"/>
    </source>
</evidence>
<dbReference type="InterPro" id="IPR036291">
    <property type="entry name" value="NAD(P)-bd_dom_sf"/>
</dbReference>
<evidence type="ECO:0000256" key="3">
    <source>
        <dbReference type="ARBA" id="ARBA00011881"/>
    </source>
</evidence>
<name>A0A173XKS2_9FIRM</name>
<feature type="site" description="Increases basicity of active site Tyr" evidence="12">
    <location>
        <position position="109"/>
    </location>
</feature>
<reference evidence="15 17" key="1">
    <citation type="submission" date="2015-09" db="EMBL/GenBank/DDBJ databases">
        <authorList>
            <consortium name="Pathogen Informatics"/>
        </authorList>
    </citation>
    <scope>NUCLEOTIDE SEQUENCE [LARGE SCALE GENOMIC DNA]</scope>
    <source>
        <strain evidence="15 17">2789STDY5834841</strain>
    </source>
</reference>
<feature type="binding site" evidence="11">
    <location>
        <position position="168"/>
    </location>
    <ligand>
        <name>Mn(2+)</name>
        <dbReference type="ChEBI" id="CHEBI:29035"/>
    </ligand>
</feature>
<evidence type="ECO:0000313" key="18">
    <source>
        <dbReference type="Proteomes" id="UP000292665"/>
    </source>
</evidence>
<keyword evidence="11" id="KW-0533">Nickel</keyword>
<evidence type="ECO:0000256" key="8">
    <source>
        <dbReference type="ARBA" id="ARBA00023277"/>
    </source>
</evidence>
<feature type="binding site" evidence="11">
    <location>
        <position position="198"/>
    </location>
    <ligand>
        <name>Mn(2+)</name>
        <dbReference type="ChEBI" id="CHEBI:29035"/>
    </ligand>
</feature>
<dbReference type="EMBL" id="CYZO01000001">
    <property type="protein sequence ID" value="CUN52243.1"/>
    <property type="molecule type" value="Genomic_DNA"/>
</dbReference>
<gene>
    <name evidence="15" type="primary">melA_1</name>
    <name evidence="16" type="ORF">EAI93_06075</name>
    <name evidence="15" type="ORF">ERS852456_00144</name>
</gene>
<keyword evidence="11" id="KW-0170">Cobalt</keyword>
<keyword evidence="5 13" id="KW-0378">Hydrolase</keyword>
<feature type="binding site" evidence="10">
    <location>
        <position position="147"/>
    </location>
    <ligand>
        <name>substrate</name>
    </ligand>
</feature>
<evidence type="ECO:0000256" key="11">
    <source>
        <dbReference type="PIRSR" id="PIRSR601088-3"/>
    </source>
</evidence>
<evidence type="ECO:0000256" key="5">
    <source>
        <dbReference type="ARBA" id="ARBA00022801"/>
    </source>
</evidence>
<accession>A0A173XKS2</accession>
<dbReference type="SUPFAM" id="SSF56327">
    <property type="entry name" value="LDH C-terminal domain-like"/>
    <property type="match status" value="1"/>
</dbReference>
<dbReference type="SUPFAM" id="SSF51735">
    <property type="entry name" value="NAD(P)-binding Rossmann-fold domains"/>
    <property type="match status" value="1"/>
</dbReference>
<evidence type="ECO:0000256" key="4">
    <source>
        <dbReference type="ARBA" id="ARBA00022723"/>
    </source>
</evidence>
<evidence type="ECO:0000256" key="7">
    <source>
        <dbReference type="ARBA" id="ARBA00023211"/>
    </source>
</evidence>
<dbReference type="InterPro" id="IPR022616">
    <property type="entry name" value="Glyco_hydro_4_C"/>
</dbReference>
<evidence type="ECO:0000259" key="14">
    <source>
        <dbReference type="Pfam" id="PF11975"/>
    </source>
</evidence>
<organism evidence="15 17">
    <name type="scientific">[Ruminococcus] torques</name>
    <dbReference type="NCBI Taxonomy" id="33039"/>
    <lineage>
        <taxon>Bacteria</taxon>
        <taxon>Bacillati</taxon>
        <taxon>Bacillota</taxon>
        <taxon>Clostridia</taxon>
        <taxon>Lachnospirales</taxon>
        <taxon>Lachnospiraceae</taxon>
        <taxon>Mediterraneibacter</taxon>
    </lineage>
</organism>
<protein>
    <submittedName>
        <fullName evidence="15">Alpha-galactosidase</fullName>
        <ecNumber evidence="15">3.2.1.22</ecNumber>
    </submittedName>
</protein>
<dbReference type="CDD" id="cd05297">
    <property type="entry name" value="GH4_alpha_glucosidase_galactosidase"/>
    <property type="match status" value="1"/>
</dbReference>
<dbReference type="GO" id="GO:0005975">
    <property type="term" value="P:carbohydrate metabolic process"/>
    <property type="evidence" value="ECO:0007669"/>
    <property type="project" value="InterPro"/>
</dbReference>
<sequence>MKKFTFIGAGSLDFTKDLVRDILTFEAFRDAELMLMDIDPKRLEYAVKGVQKIVDAGKYPAVVKGTQDRKEALKDADGVLITILQGGVEVWRHDIEIPKKYNVDICVGDTRGPSGIFRFLRTAPVLLDIIRDCEEVCPNAVVLNYTNPMAMLVSYLQSMSDMNITGLCHSVQGTAEMLAKWIGAEEKQVRYTCAGINHQAFYLDFEVDGKDAYPDLYKAIEREEVAAEEPVRIEMFKKLGYFNTESSGHNSEYVAWFRKRPDLIEKYCTHGTGWNPGAYGFILDEYLGREDTWEKEYTDWLENGEVDLERGEEYASNIFNAVFGDHTPYFFNGNLKNHGYITNVKQGVCVEVPTVATEAGIVPIKQITLPDHLAVLVNNSALIEDLAVKAAIEGDPNLVFQAVLYDPLTSAVCSMDEILNMVQEMLDKNAEYLSYFKSLKINMEVLHEKENR</sequence>
<reference evidence="16 18" key="2">
    <citation type="journal article" date="2019" name="Science, e1252229">
        <title>Invertible promoters mediate bacterial phase variation, antibiotic resistance, and host adaptation in the gut.</title>
        <authorList>
            <person name="Jiang X."/>
            <person name="Hall A.B."/>
            <person name="Arthur T.D."/>
            <person name="Plichta D.R."/>
            <person name="Covington C.T."/>
            <person name="Poyet M."/>
            <person name="Crothers J."/>
            <person name="Moses P.L."/>
            <person name="Tolonen A.C."/>
            <person name="Vlamakis H."/>
            <person name="Alm E.J."/>
            <person name="Xavier R.J."/>
        </authorList>
    </citation>
    <scope>NUCLEOTIDE SEQUENCE [LARGE SCALE GENOMIC DNA]</scope>
    <source>
        <strain evidence="18">aa_0143</strain>
        <strain evidence="16">Aa_0143</strain>
    </source>
</reference>
<evidence type="ECO:0000256" key="12">
    <source>
        <dbReference type="PIRSR" id="PIRSR601088-4"/>
    </source>
</evidence>
<dbReference type="PANTHER" id="PTHR32092">
    <property type="entry name" value="6-PHOSPHO-BETA-GLUCOSIDASE-RELATED"/>
    <property type="match status" value="1"/>
</dbReference>
<keyword evidence="9 13" id="KW-0326">Glycosidase</keyword>
<feature type="domain" description="Glycosyl hydrolase family 4 C-terminal" evidence="14">
    <location>
        <begin position="193"/>
        <end position="409"/>
    </location>
</feature>
<dbReference type="InterPro" id="IPR001088">
    <property type="entry name" value="Glyco_hydro_4"/>
</dbReference>
<dbReference type="GO" id="GO:0046872">
    <property type="term" value="F:metal ion binding"/>
    <property type="evidence" value="ECO:0007669"/>
    <property type="project" value="UniProtKB-KW"/>
</dbReference>
<comment type="subunit">
    <text evidence="3">Homotetramer.</text>
</comment>
<keyword evidence="6 13" id="KW-0520">NAD</keyword>
<dbReference type="Gene3D" id="3.90.1820.10">
    <property type="entry name" value="AglA-like glucosidase"/>
    <property type="match status" value="1"/>
</dbReference>
<dbReference type="GO" id="GO:0016616">
    <property type="term" value="F:oxidoreductase activity, acting on the CH-OH group of donors, NAD or NADP as acceptor"/>
    <property type="evidence" value="ECO:0007669"/>
    <property type="project" value="InterPro"/>
</dbReference>
<dbReference type="Proteomes" id="UP000095787">
    <property type="component" value="Unassembled WGS sequence"/>
</dbReference>
<keyword evidence="4 11" id="KW-0479">Metal-binding</keyword>
<comment type="similarity">
    <text evidence="2 13">Belongs to the glycosyl hydrolase 4 family.</text>
</comment>
<proteinExistence type="inferred from homology"/>
<keyword evidence="8" id="KW-0119">Carbohydrate metabolism</keyword>
<evidence type="ECO:0000313" key="17">
    <source>
        <dbReference type="Proteomes" id="UP000095787"/>
    </source>
</evidence>
<dbReference type="InterPro" id="IPR015955">
    <property type="entry name" value="Lactate_DH/Glyco_Ohase_4_C"/>
</dbReference>
<dbReference type="GeneID" id="97327942"/>
<evidence type="ECO:0000256" key="9">
    <source>
        <dbReference type="ARBA" id="ARBA00023295"/>
    </source>
</evidence>
<evidence type="ECO:0000256" key="1">
    <source>
        <dbReference type="ARBA" id="ARBA00001936"/>
    </source>
</evidence>
<dbReference type="RefSeq" id="WP_009242492.1">
    <property type="nucleotide sequence ID" value="NZ_AP028249.1"/>
</dbReference>
<comment type="cofactor">
    <cofactor evidence="1">
        <name>Mn(2+)</name>
        <dbReference type="ChEBI" id="CHEBI:29035"/>
    </cofactor>
</comment>
<dbReference type="AlphaFoldDB" id="A0A173XKS2"/>
<dbReference type="EMBL" id="RCYR01000008">
    <property type="protein sequence ID" value="RYS80590.1"/>
    <property type="molecule type" value="Genomic_DNA"/>
</dbReference>
<comment type="cofactor">
    <cofactor evidence="13">
        <name>NAD(+)</name>
        <dbReference type="ChEBI" id="CHEBI:57540"/>
    </cofactor>
    <text evidence="13">Binds 1 NAD(+) per subunit.</text>
</comment>
<dbReference type="Pfam" id="PF11975">
    <property type="entry name" value="Glyco_hydro_4C"/>
    <property type="match status" value="1"/>
</dbReference>
<evidence type="ECO:0000313" key="16">
    <source>
        <dbReference type="EMBL" id="RYS80590.1"/>
    </source>
</evidence>
<dbReference type="Proteomes" id="UP000292665">
    <property type="component" value="Unassembled WGS sequence"/>
</dbReference>